<dbReference type="InterPro" id="IPR002625">
    <property type="entry name" value="Smr_dom"/>
</dbReference>
<name>A0A3B0Z5K3_9ZZZZ</name>
<gene>
    <name evidence="3" type="ORF">MNBD_GAMMA18-839</name>
</gene>
<dbReference type="SMART" id="SM00463">
    <property type="entry name" value="SMR"/>
    <property type="match status" value="1"/>
</dbReference>
<dbReference type="InterPro" id="IPR036063">
    <property type="entry name" value="Smr_dom_sf"/>
</dbReference>
<evidence type="ECO:0000256" key="1">
    <source>
        <dbReference type="SAM" id="MobiDB-lite"/>
    </source>
</evidence>
<feature type="compositionally biased region" description="Basic residues" evidence="1">
    <location>
        <begin position="35"/>
        <end position="58"/>
    </location>
</feature>
<proteinExistence type="predicted"/>
<dbReference type="EMBL" id="UOFP01000159">
    <property type="protein sequence ID" value="VAW86811.1"/>
    <property type="molecule type" value="Genomic_DNA"/>
</dbReference>
<evidence type="ECO:0000313" key="3">
    <source>
        <dbReference type="EMBL" id="VAW86811.1"/>
    </source>
</evidence>
<sequence length="172" mass="19591">MNSSKTRKEHAPVSAEDSALFRQSIGSITPLKQSRVSHPKPRTRSHHRQQPPKNHHHHLIEPNEIRPSEKNLRRQLKKGLIPIDGQLDLHGKTQLQAENALKQFLQQALYMNIYCVLIIHGKGYNSADNIPVLRELTHYILSQEPKVVFYSNAIARHGGSGATYAILRQNHL</sequence>
<dbReference type="Gene3D" id="3.30.1370.110">
    <property type="match status" value="1"/>
</dbReference>
<reference evidence="3" key="1">
    <citation type="submission" date="2018-06" db="EMBL/GenBank/DDBJ databases">
        <authorList>
            <person name="Zhirakovskaya E."/>
        </authorList>
    </citation>
    <scope>NUCLEOTIDE SEQUENCE</scope>
</reference>
<feature type="compositionally biased region" description="Polar residues" evidence="1">
    <location>
        <begin position="24"/>
        <end position="34"/>
    </location>
</feature>
<protein>
    <recommendedName>
        <fullName evidence="2">Smr domain-containing protein</fullName>
    </recommendedName>
</protein>
<dbReference type="PANTHER" id="PTHR35562:SF2">
    <property type="entry name" value="DNA ENDONUCLEASE SMRA-RELATED"/>
    <property type="match status" value="1"/>
</dbReference>
<feature type="domain" description="Smr" evidence="2">
    <location>
        <begin position="87"/>
        <end position="168"/>
    </location>
</feature>
<feature type="region of interest" description="Disordered" evidence="1">
    <location>
        <begin position="1"/>
        <end position="65"/>
    </location>
</feature>
<dbReference type="PANTHER" id="PTHR35562">
    <property type="entry name" value="DNA ENDONUCLEASE SMRA-RELATED"/>
    <property type="match status" value="1"/>
</dbReference>
<dbReference type="SUPFAM" id="SSF160443">
    <property type="entry name" value="SMR domain-like"/>
    <property type="match status" value="1"/>
</dbReference>
<organism evidence="3">
    <name type="scientific">hydrothermal vent metagenome</name>
    <dbReference type="NCBI Taxonomy" id="652676"/>
    <lineage>
        <taxon>unclassified sequences</taxon>
        <taxon>metagenomes</taxon>
        <taxon>ecological metagenomes</taxon>
    </lineage>
</organism>
<evidence type="ECO:0000259" key="2">
    <source>
        <dbReference type="PROSITE" id="PS50828"/>
    </source>
</evidence>
<dbReference type="AlphaFoldDB" id="A0A3B0Z5K3"/>
<accession>A0A3B0Z5K3</accession>
<dbReference type="Pfam" id="PF01713">
    <property type="entry name" value="Smr"/>
    <property type="match status" value="1"/>
</dbReference>
<dbReference type="PROSITE" id="PS50828">
    <property type="entry name" value="SMR"/>
    <property type="match status" value="1"/>
</dbReference>